<dbReference type="InterPro" id="IPR000515">
    <property type="entry name" value="MetI-like"/>
</dbReference>
<keyword evidence="2 9" id="KW-0813">Transport</keyword>
<evidence type="ECO:0000259" key="10">
    <source>
        <dbReference type="PROSITE" id="PS50928"/>
    </source>
</evidence>
<evidence type="ECO:0000313" key="13">
    <source>
        <dbReference type="Proteomes" id="UP000010716"/>
    </source>
</evidence>
<keyword evidence="3" id="KW-1003">Cell membrane</keyword>
<dbReference type="Proteomes" id="UP000825179">
    <property type="component" value="Chromosome"/>
</dbReference>
<dbReference type="KEGG" id="cthu:HUR95_08440"/>
<protein>
    <submittedName>
        <fullName evidence="12">Nitrate ABC transporter permease</fullName>
    </submittedName>
    <submittedName>
        <fullName evidence="11">Nitrate ABC transporter, inner membrane subunit</fullName>
    </submittedName>
</protein>
<keyword evidence="6 9" id="KW-1133">Transmembrane helix</keyword>
<reference evidence="12 14" key="2">
    <citation type="journal article" date="2020" name="Extremophiles">
        <title>Genomic analysis of Caldalkalibacillus thermarum TA2.A1 reveals aerobic alkaliphilic metabolism and evolutionary hallmarks linking alkaliphilic bacteria and plant life.</title>
        <authorList>
            <person name="de Jong S.I."/>
            <person name="van den Broek M.A."/>
            <person name="Merkel A.Y."/>
            <person name="de la Torre Cortes P."/>
            <person name="Kalamorz F."/>
            <person name="Cook G.M."/>
            <person name="van Loosdrecht M.C.M."/>
            <person name="McMillan D.G.G."/>
        </authorList>
    </citation>
    <scope>NUCLEOTIDE SEQUENCE [LARGE SCALE GENOMIC DNA]</scope>
    <source>
        <strain evidence="12 14">TA2.A1</strain>
    </source>
</reference>
<dbReference type="AlphaFoldDB" id="F5L3Q0"/>
<reference evidence="11 13" key="1">
    <citation type="journal article" date="2011" name="J. Bacteriol.">
        <title>Draft genome sequence of the thermoalkaliphilic Caldalkalibacillus thermarum strain TA2.A1.</title>
        <authorList>
            <person name="Kalamorz F."/>
            <person name="Keis S."/>
            <person name="McMillan D.G."/>
            <person name="Olsson K."/>
            <person name="Stanton J.A."/>
            <person name="Stockwell P."/>
            <person name="Black M.A."/>
            <person name="Klingeman D.M."/>
            <person name="Land M.L."/>
            <person name="Han C.S."/>
            <person name="Martin S.L."/>
            <person name="Becher S.A."/>
            <person name="Peddie C.J."/>
            <person name="Morgan H.W."/>
            <person name="Matthies D."/>
            <person name="Preiss L."/>
            <person name="Meier T."/>
            <person name="Brown S.D."/>
            <person name="Cook G.M."/>
        </authorList>
    </citation>
    <scope>NUCLEOTIDE SEQUENCE [LARGE SCALE GENOMIC DNA]</scope>
    <source>
        <strain evidence="11 13">TA2.A1</strain>
    </source>
</reference>
<evidence type="ECO:0000256" key="4">
    <source>
        <dbReference type="ARBA" id="ARBA00022519"/>
    </source>
</evidence>
<keyword evidence="14" id="KW-1185">Reference proteome</keyword>
<dbReference type="FunFam" id="1.10.3720.10:FF:000003">
    <property type="entry name" value="Aliphatic sulfonate ABC transporter permease"/>
    <property type="match status" value="1"/>
</dbReference>
<feature type="transmembrane region" description="Helical" evidence="9">
    <location>
        <begin position="135"/>
        <end position="158"/>
    </location>
</feature>
<sequence length="198" mass="22058">MGLGWQLLASLERVLLGFFLASLVAVPLGFMIGLSPVLARAVDPFIQVLKPVSPLAWLPIGLALLQDSERTAIFIIFISSLWPLLINTIFGVRQIPEIYLQVARLLEVSSLRLVRHILWPAALPQIVNGLRVSLGIAWMVIIAAEMLIGGRGIGYFVWNEWNNLNVANIMVAILFIGLIGIALDRLLAWVERRVRYVE</sequence>
<dbReference type="Proteomes" id="UP000010716">
    <property type="component" value="Unassembled WGS sequence"/>
</dbReference>
<dbReference type="EMBL" id="CP082237">
    <property type="protein sequence ID" value="QZT32453.1"/>
    <property type="molecule type" value="Genomic_DNA"/>
</dbReference>
<evidence type="ECO:0000256" key="2">
    <source>
        <dbReference type="ARBA" id="ARBA00022448"/>
    </source>
</evidence>
<evidence type="ECO:0000313" key="12">
    <source>
        <dbReference type="EMBL" id="QZT32453.1"/>
    </source>
</evidence>
<feature type="transmembrane region" description="Helical" evidence="9">
    <location>
        <begin position="14"/>
        <end position="39"/>
    </location>
</feature>
<reference evidence="12" key="3">
    <citation type="submission" date="2021-08" db="EMBL/GenBank/DDBJ databases">
        <authorList>
            <person name="de Jong S."/>
            <person name="van den Broek M."/>
            <person name="Merkel A."/>
            <person name="de la Torre Cortes P."/>
            <person name="Kalamorz F."/>
            <person name="Cook G."/>
            <person name="van Loosdrecht M."/>
            <person name="McMillan D."/>
        </authorList>
    </citation>
    <scope>NUCLEOTIDE SEQUENCE</scope>
    <source>
        <strain evidence="12">TA2.A1</strain>
    </source>
</reference>
<dbReference type="OrthoDB" id="9804353at2"/>
<feature type="transmembrane region" description="Helical" evidence="9">
    <location>
        <begin position="164"/>
        <end position="183"/>
    </location>
</feature>
<evidence type="ECO:0000256" key="8">
    <source>
        <dbReference type="ARBA" id="ARBA00023136"/>
    </source>
</evidence>
<dbReference type="eggNOG" id="COG0600">
    <property type="taxonomic scope" value="Bacteria"/>
</dbReference>
<keyword evidence="4" id="KW-0997">Cell inner membrane</keyword>
<evidence type="ECO:0000256" key="3">
    <source>
        <dbReference type="ARBA" id="ARBA00022475"/>
    </source>
</evidence>
<keyword evidence="5 9" id="KW-0812">Transmembrane</keyword>
<dbReference type="InterPro" id="IPR005889">
    <property type="entry name" value="NtrB"/>
</dbReference>
<evidence type="ECO:0000256" key="1">
    <source>
        <dbReference type="ARBA" id="ARBA00004429"/>
    </source>
</evidence>
<dbReference type="GO" id="GO:0006811">
    <property type="term" value="P:monoatomic ion transport"/>
    <property type="evidence" value="ECO:0007669"/>
    <property type="project" value="UniProtKB-KW"/>
</dbReference>
<comment type="similarity">
    <text evidence="9">Belongs to the binding-protein-dependent transport system permease family.</text>
</comment>
<dbReference type="Pfam" id="PF00528">
    <property type="entry name" value="BPD_transp_1"/>
    <property type="match status" value="1"/>
</dbReference>
<evidence type="ECO:0000256" key="9">
    <source>
        <dbReference type="RuleBase" id="RU363032"/>
    </source>
</evidence>
<dbReference type="PANTHER" id="PTHR30151:SF7">
    <property type="entry name" value="NITRATE IMPORT PERMEASE PROTEIN NRTB"/>
    <property type="match status" value="1"/>
</dbReference>
<dbReference type="PANTHER" id="PTHR30151">
    <property type="entry name" value="ALKANE SULFONATE ABC TRANSPORTER-RELATED, MEMBRANE SUBUNIT"/>
    <property type="match status" value="1"/>
</dbReference>
<evidence type="ECO:0000313" key="11">
    <source>
        <dbReference type="EMBL" id="EGL84040.1"/>
    </source>
</evidence>
<dbReference type="GO" id="GO:0042918">
    <property type="term" value="P:alkanesulfonate transmembrane transport"/>
    <property type="evidence" value="ECO:0007669"/>
    <property type="project" value="UniProtKB-ARBA"/>
</dbReference>
<organism evidence="11 13">
    <name type="scientific">Caldalkalibacillus thermarum (strain TA2.A1)</name>
    <dbReference type="NCBI Taxonomy" id="986075"/>
    <lineage>
        <taxon>Bacteria</taxon>
        <taxon>Bacillati</taxon>
        <taxon>Bacillota</taxon>
        <taxon>Bacilli</taxon>
        <taxon>Bacillales</taxon>
        <taxon>Bacillaceae</taxon>
        <taxon>Caldalkalibacillus</taxon>
    </lineage>
</organism>
<comment type="subcellular location">
    <subcellularLocation>
        <location evidence="1">Cell inner membrane</location>
        <topology evidence="1">Multi-pass membrane protein</topology>
    </subcellularLocation>
    <subcellularLocation>
        <location evidence="9">Cell membrane</location>
        <topology evidence="9">Multi-pass membrane protein</topology>
    </subcellularLocation>
</comment>
<dbReference type="EMBL" id="AFCE01000053">
    <property type="protein sequence ID" value="EGL84040.1"/>
    <property type="molecule type" value="Genomic_DNA"/>
</dbReference>
<feature type="domain" description="ABC transmembrane type-1" evidence="10">
    <location>
        <begin position="7"/>
        <end position="187"/>
    </location>
</feature>
<gene>
    <name evidence="12" type="primary">ntrB</name>
    <name evidence="11" type="ORF">CathTA2_0409</name>
    <name evidence="12" type="ORF">HUR95_08440</name>
</gene>
<dbReference type="GO" id="GO:0005886">
    <property type="term" value="C:plasma membrane"/>
    <property type="evidence" value="ECO:0007669"/>
    <property type="project" value="UniProtKB-SubCell"/>
</dbReference>
<accession>F5L3Q0</accession>
<keyword evidence="8 9" id="KW-0472">Membrane</keyword>
<dbReference type="Gene3D" id="1.10.3720.10">
    <property type="entry name" value="MetI-like"/>
    <property type="match status" value="1"/>
</dbReference>
<dbReference type="RefSeq" id="WP_007502601.1">
    <property type="nucleotide sequence ID" value="NZ_AFCE01000053.1"/>
</dbReference>
<dbReference type="PROSITE" id="PS50928">
    <property type="entry name" value="ABC_TM1"/>
    <property type="match status" value="1"/>
</dbReference>
<evidence type="ECO:0000256" key="6">
    <source>
        <dbReference type="ARBA" id="ARBA00022989"/>
    </source>
</evidence>
<dbReference type="InterPro" id="IPR035906">
    <property type="entry name" value="MetI-like_sf"/>
</dbReference>
<dbReference type="GO" id="GO:0015112">
    <property type="term" value="F:nitrate transmembrane transporter activity"/>
    <property type="evidence" value="ECO:0007669"/>
    <property type="project" value="InterPro"/>
</dbReference>
<dbReference type="CDD" id="cd06261">
    <property type="entry name" value="TM_PBP2"/>
    <property type="match status" value="1"/>
</dbReference>
<proteinExistence type="inferred from homology"/>
<keyword evidence="7" id="KW-0406">Ion transport</keyword>
<evidence type="ECO:0000256" key="7">
    <source>
        <dbReference type="ARBA" id="ARBA00023065"/>
    </source>
</evidence>
<dbReference type="NCBIfam" id="TIGR01183">
    <property type="entry name" value="ntrB"/>
    <property type="match status" value="1"/>
</dbReference>
<dbReference type="SUPFAM" id="SSF161098">
    <property type="entry name" value="MetI-like"/>
    <property type="match status" value="1"/>
</dbReference>
<name>F5L3Q0_CALTT</name>
<feature type="transmembrane region" description="Helical" evidence="9">
    <location>
        <begin position="72"/>
        <end position="92"/>
    </location>
</feature>
<evidence type="ECO:0000313" key="14">
    <source>
        <dbReference type="Proteomes" id="UP000825179"/>
    </source>
</evidence>
<evidence type="ECO:0000256" key="5">
    <source>
        <dbReference type="ARBA" id="ARBA00022692"/>
    </source>
</evidence>